<evidence type="ECO:0000313" key="1">
    <source>
        <dbReference type="EMBL" id="ETJ34934.1"/>
    </source>
</evidence>
<dbReference type="Gene3D" id="3.60.15.10">
    <property type="entry name" value="Ribonuclease Z/Hydroxyacylglutathione hydrolase-like"/>
    <property type="match status" value="1"/>
</dbReference>
<feature type="non-terminal residue" evidence="1">
    <location>
        <position position="1"/>
    </location>
</feature>
<reference evidence="1" key="1">
    <citation type="submission" date="2013-12" db="EMBL/GenBank/DDBJ databases">
        <title>A Varibaculum cambriense genome reconstructed from a premature infant gut community with otherwise low bacterial novelty that shifts toward anaerobic metabolism during the third week of life.</title>
        <authorList>
            <person name="Brown C.T."/>
            <person name="Sharon I."/>
            <person name="Thomas B.C."/>
            <person name="Castelle C.J."/>
            <person name="Morowitz M.J."/>
            <person name="Banfield J.F."/>
        </authorList>
    </citation>
    <scope>NUCLEOTIDE SEQUENCE</scope>
</reference>
<name>W1Y1D7_9ZZZZ</name>
<proteinExistence type="predicted"/>
<dbReference type="InterPro" id="IPR036866">
    <property type="entry name" value="RibonucZ/Hydroxyglut_hydro"/>
</dbReference>
<protein>
    <submittedName>
        <fullName evidence="1">Metallo-beta-lactamase protein</fullName>
    </submittedName>
</protein>
<dbReference type="EMBL" id="AZMM01010654">
    <property type="protein sequence ID" value="ETJ34934.1"/>
    <property type="molecule type" value="Genomic_DNA"/>
</dbReference>
<dbReference type="SUPFAM" id="SSF56281">
    <property type="entry name" value="Metallo-hydrolase/oxidoreductase"/>
    <property type="match status" value="1"/>
</dbReference>
<gene>
    <name evidence="1" type="ORF">Q604_UNBC10654G0001</name>
</gene>
<organism evidence="1">
    <name type="scientific">human gut metagenome</name>
    <dbReference type="NCBI Taxonomy" id="408170"/>
    <lineage>
        <taxon>unclassified sequences</taxon>
        <taxon>metagenomes</taxon>
        <taxon>organismal metagenomes</taxon>
    </lineage>
</organism>
<accession>W1Y1D7</accession>
<dbReference type="AlphaFoldDB" id="W1Y1D7"/>
<sequence>ISYVLMTHMHHDHSGGLTKLNENHQLVSTFPNAKIFGVFGIYSGITFLIV</sequence>
<comment type="caution">
    <text evidence="1">The sequence shown here is derived from an EMBL/GenBank/DDBJ whole genome shotgun (WGS) entry which is preliminary data.</text>
</comment>